<evidence type="ECO:0000256" key="5">
    <source>
        <dbReference type="ARBA" id="ARBA00022989"/>
    </source>
</evidence>
<dbReference type="PANTHER" id="PTHR23513:SF9">
    <property type="entry name" value="ENTEROBACTIN EXPORTER ENTS"/>
    <property type="match status" value="1"/>
</dbReference>
<dbReference type="AlphaFoldDB" id="A0A437N8H7"/>
<comment type="subcellular location">
    <subcellularLocation>
        <location evidence="1">Cell membrane</location>
        <topology evidence="1">Multi-pass membrane protein</topology>
    </subcellularLocation>
</comment>
<evidence type="ECO:0000256" key="6">
    <source>
        <dbReference type="ARBA" id="ARBA00023136"/>
    </source>
</evidence>
<accession>A0A437N8H7</accession>
<proteinExistence type="inferred from homology"/>
<evidence type="ECO:0000256" key="1">
    <source>
        <dbReference type="ARBA" id="ARBA00004651"/>
    </source>
</evidence>
<dbReference type="PANTHER" id="PTHR23513">
    <property type="entry name" value="INTEGRAL MEMBRANE EFFLUX PROTEIN-RELATED"/>
    <property type="match status" value="1"/>
</dbReference>
<feature type="transmembrane region" description="Helical" evidence="9">
    <location>
        <begin position="329"/>
        <end position="349"/>
    </location>
</feature>
<feature type="transmembrane region" description="Helical" evidence="9">
    <location>
        <begin position="275"/>
        <end position="294"/>
    </location>
</feature>
<dbReference type="OrthoDB" id="7283966at2"/>
<evidence type="ECO:0000256" key="9">
    <source>
        <dbReference type="SAM" id="Phobius"/>
    </source>
</evidence>
<dbReference type="GO" id="GO:0022857">
    <property type="term" value="F:transmembrane transporter activity"/>
    <property type="evidence" value="ECO:0007669"/>
    <property type="project" value="InterPro"/>
</dbReference>
<comment type="similarity">
    <text evidence="7">Belongs to the major facilitator superfamily. Drug:H(+) antiporter-3 (DHA3) (TC 2.A.1.21) family.</text>
</comment>
<evidence type="ECO:0000256" key="3">
    <source>
        <dbReference type="ARBA" id="ARBA00022475"/>
    </source>
</evidence>
<evidence type="ECO:0000256" key="2">
    <source>
        <dbReference type="ARBA" id="ARBA00022448"/>
    </source>
</evidence>
<dbReference type="InterPro" id="IPR020846">
    <property type="entry name" value="MFS_dom"/>
</dbReference>
<keyword evidence="4 9" id="KW-0812">Transmembrane</keyword>
<comment type="caution">
    <text evidence="11">The sequence shown here is derived from an EMBL/GenBank/DDBJ whole genome shotgun (WGS) entry which is preliminary data.</text>
</comment>
<dbReference type="PROSITE" id="PS50850">
    <property type="entry name" value="MFS"/>
    <property type="match status" value="1"/>
</dbReference>
<evidence type="ECO:0000256" key="7">
    <source>
        <dbReference type="ARBA" id="ARBA00038075"/>
    </source>
</evidence>
<feature type="transmembrane region" description="Helical" evidence="9">
    <location>
        <begin position="100"/>
        <end position="127"/>
    </location>
</feature>
<dbReference type="InterPro" id="IPR036259">
    <property type="entry name" value="MFS_trans_sf"/>
</dbReference>
<dbReference type="CDD" id="cd06173">
    <property type="entry name" value="MFS_MefA_like"/>
    <property type="match status" value="1"/>
</dbReference>
<feature type="transmembrane region" description="Helical" evidence="9">
    <location>
        <begin position="69"/>
        <end position="88"/>
    </location>
</feature>
<keyword evidence="6 9" id="KW-0472">Membrane</keyword>
<dbReference type="EMBL" id="SACO01000003">
    <property type="protein sequence ID" value="RVU06221.1"/>
    <property type="molecule type" value="Genomic_DNA"/>
</dbReference>
<feature type="domain" description="Major facilitator superfamily (MFS) profile" evidence="10">
    <location>
        <begin position="25"/>
        <end position="416"/>
    </location>
</feature>
<dbReference type="RefSeq" id="WP_127706903.1">
    <property type="nucleotide sequence ID" value="NZ_SACO01000003.1"/>
</dbReference>
<keyword evidence="5 9" id="KW-1133">Transmembrane helix</keyword>
<evidence type="ECO:0000313" key="11">
    <source>
        <dbReference type="EMBL" id="RVU06221.1"/>
    </source>
</evidence>
<feature type="transmembrane region" description="Helical" evidence="9">
    <location>
        <begin position="300"/>
        <end position="322"/>
    </location>
</feature>
<name>A0A437N8H7_9SPHN</name>
<keyword evidence="2" id="KW-0813">Transport</keyword>
<dbReference type="GO" id="GO:0005886">
    <property type="term" value="C:plasma membrane"/>
    <property type="evidence" value="ECO:0007669"/>
    <property type="project" value="UniProtKB-SubCell"/>
</dbReference>
<evidence type="ECO:0000256" key="4">
    <source>
        <dbReference type="ARBA" id="ARBA00022692"/>
    </source>
</evidence>
<protein>
    <recommendedName>
        <fullName evidence="8">Multidrug efflux pump Tap</fullName>
    </recommendedName>
</protein>
<dbReference type="SUPFAM" id="SSF103473">
    <property type="entry name" value="MFS general substrate transporter"/>
    <property type="match status" value="1"/>
</dbReference>
<feature type="transmembrane region" description="Helical" evidence="9">
    <location>
        <begin position="139"/>
        <end position="157"/>
    </location>
</feature>
<dbReference type="Gene3D" id="1.20.1250.20">
    <property type="entry name" value="MFS general substrate transporter like domains"/>
    <property type="match status" value="1"/>
</dbReference>
<reference evidence="11 12" key="1">
    <citation type="submission" date="2019-01" db="EMBL/GenBank/DDBJ databases">
        <authorList>
            <person name="Chen W.-M."/>
        </authorList>
    </citation>
    <scope>NUCLEOTIDE SEQUENCE [LARGE SCALE GENOMIC DNA]</scope>
    <source>
        <strain evidence="11 12">FSY-9</strain>
    </source>
</reference>
<evidence type="ECO:0000256" key="8">
    <source>
        <dbReference type="ARBA" id="ARBA00040914"/>
    </source>
</evidence>
<keyword evidence="3" id="KW-1003">Cell membrane</keyword>
<feature type="transmembrane region" description="Helical" evidence="9">
    <location>
        <begin position="383"/>
        <end position="411"/>
    </location>
</feature>
<feature type="transmembrane region" description="Helical" evidence="9">
    <location>
        <begin position="31"/>
        <end position="49"/>
    </location>
</feature>
<sequence length="430" mass="44965">MTYTQDSTASRLEPSSPLQIADFRRFWFSRFASWFATSGMVVIIGYQLYDLARQSYGMSIKEASLMLGVLGFVQFVPMFLLTPVAGVVADRFDRRKVGGLAVAVDGLIALVLALATSMHALSLPLLLGLGVAHGATKVFIGPAVGAIAPMIVPAPLLPRAIAMNSMAMQAGTIIGPAAAGLLFGWYAPSFYAMAAGLLGLSVFNLQRIRPLPAHAANKEAHPFRLLADGFRFVRGNPFLLGCITLDLFAVLLGGATALLPVYARDILHVGATGLGQMRAAPAIGAAVVGLVLSWKPLRRNVGVVMLGSVVLFGLATAGFGISRNYTLSLVLLAVLGGADMVSMFVRGSLIQLHTPNSMRGRVQAISGLAIGASNELGEMESGLAATLLGATGAVVFGGLGAVAVTLLWAVLFPSIRKAKSFDVKQDEANA</sequence>
<dbReference type="Proteomes" id="UP000282837">
    <property type="component" value="Unassembled WGS sequence"/>
</dbReference>
<feature type="transmembrane region" description="Helical" evidence="9">
    <location>
        <begin position="178"/>
        <end position="203"/>
    </location>
</feature>
<organism evidence="11 12">
    <name type="scientific">Novosphingobium umbonatum</name>
    <dbReference type="NCBI Taxonomy" id="1908524"/>
    <lineage>
        <taxon>Bacteria</taxon>
        <taxon>Pseudomonadati</taxon>
        <taxon>Pseudomonadota</taxon>
        <taxon>Alphaproteobacteria</taxon>
        <taxon>Sphingomonadales</taxon>
        <taxon>Sphingomonadaceae</taxon>
        <taxon>Novosphingobium</taxon>
    </lineage>
</organism>
<gene>
    <name evidence="11" type="ORF">EOE18_05115</name>
</gene>
<feature type="transmembrane region" description="Helical" evidence="9">
    <location>
        <begin position="238"/>
        <end position="263"/>
    </location>
</feature>
<dbReference type="Pfam" id="PF07690">
    <property type="entry name" value="MFS_1"/>
    <property type="match status" value="1"/>
</dbReference>
<evidence type="ECO:0000259" key="10">
    <source>
        <dbReference type="PROSITE" id="PS50850"/>
    </source>
</evidence>
<keyword evidence="12" id="KW-1185">Reference proteome</keyword>
<evidence type="ECO:0000313" key="12">
    <source>
        <dbReference type="Proteomes" id="UP000282837"/>
    </source>
</evidence>
<dbReference type="InterPro" id="IPR011701">
    <property type="entry name" value="MFS"/>
</dbReference>